<sequence length="41" mass="4538">MDILNNKKDNSLSESGFTGFSGLAGLKSIIHLTFWFEGFKS</sequence>
<accession>I3CJX7</accession>
<proteinExistence type="predicted"/>
<dbReference type="Proteomes" id="UP000005744">
    <property type="component" value="Unassembled WGS sequence"/>
</dbReference>
<dbReference type="EMBL" id="JH600070">
    <property type="protein sequence ID" value="EIJ43920.1"/>
    <property type="molecule type" value="Genomic_DNA"/>
</dbReference>
<protein>
    <submittedName>
        <fullName evidence="1">Uncharacterized protein</fullName>
    </submittedName>
</protein>
<evidence type="ECO:0000313" key="1">
    <source>
        <dbReference type="EMBL" id="EIJ43920.1"/>
    </source>
</evidence>
<evidence type="ECO:0000313" key="2">
    <source>
        <dbReference type="Proteomes" id="UP000005744"/>
    </source>
</evidence>
<reference evidence="1 2" key="1">
    <citation type="submission" date="2011-11" db="EMBL/GenBank/DDBJ databases">
        <title>Improved High-Quality Draft sequence of Beggiatoa alba B18lD.</title>
        <authorList>
            <consortium name="US DOE Joint Genome Institute"/>
            <person name="Lucas S."/>
            <person name="Han J."/>
            <person name="Lapidus A."/>
            <person name="Cheng J.-F."/>
            <person name="Goodwin L."/>
            <person name="Pitluck S."/>
            <person name="Peters L."/>
            <person name="Mikhailova N."/>
            <person name="Held B."/>
            <person name="Detter J.C."/>
            <person name="Han C."/>
            <person name="Tapia R."/>
            <person name="Land M."/>
            <person name="Hauser L."/>
            <person name="Kyrpides N."/>
            <person name="Ivanova N."/>
            <person name="Pagani I."/>
            <person name="Samuel K."/>
            <person name="Teske A."/>
            <person name="Mueller J."/>
            <person name="Woyke T."/>
        </authorList>
    </citation>
    <scope>NUCLEOTIDE SEQUENCE [LARGE SCALE GENOMIC DNA]</scope>
    <source>
        <strain evidence="1 2">B18LD</strain>
    </source>
</reference>
<organism evidence="1 2">
    <name type="scientific">Beggiatoa alba B18LD</name>
    <dbReference type="NCBI Taxonomy" id="395493"/>
    <lineage>
        <taxon>Bacteria</taxon>
        <taxon>Pseudomonadati</taxon>
        <taxon>Pseudomonadota</taxon>
        <taxon>Gammaproteobacteria</taxon>
        <taxon>Thiotrichales</taxon>
        <taxon>Thiotrichaceae</taxon>
        <taxon>Beggiatoa</taxon>
    </lineage>
</organism>
<gene>
    <name evidence="1" type="ORF">BegalDRAFT_3095</name>
</gene>
<dbReference type="AlphaFoldDB" id="I3CJX7"/>
<name>I3CJX7_9GAMM</name>
<dbReference type="STRING" id="395493.BegalDRAFT_3095"/>
<dbReference type="HOGENOM" id="CLU_3266323_0_0_6"/>
<keyword evidence="2" id="KW-1185">Reference proteome</keyword>